<protein>
    <submittedName>
        <fullName evidence="1">Uncharacterized protein</fullName>
    </submittedName>
</protein>
<dbReference type="STRING" id="649639.Bcell_0209"/>
<accession>E6TU37</accession>
<reference evidence="1" key="1">
    <citation type="submission" date="2010-12" db="EMBL/GenBank/DDBJ databases">
        <title>Complete sequence of Bacillus cellulosilyticus DSM 2522.</title>
        <authorList>
            <consortium name="US DOE Joint Genome Institute"/>
            <person name="Lucas S."/>
            <person name="Copeland A."/>
            <person name="Lapidus A."/>
            <person name="Cheng J.-F."/>
            <person name="Bruce D."/>
            <person name="Goodwin L."/>
            <person name="Pitluck S."/>
            <person name="Chertkov O."/>
            <person name="Detter J.C."/>
            <person name="Han C."/>
            <person name="Tapia R."/>
            <person name="Land M."/>
            <person name="Hauser L."/>
            <person name="Jeffries C."/>
            <person name="Kyrpides N."/>
            <person name="Ivanova N."/>
            <person name="Mikhailova N."/>
            <person name="Brumm P."/>
            <person name="Mead D."/>
            <person name="Woyke T."/>
        </authorList>
    </citation>
    <scope>NUCLEOTIDE SEQUENCE [LARGE SCALE GENOMIC DNA]</scope>
    <source>
        <strain evidence="1">DSM 2522</strain>
    </source>
</reference>
<dbReference type="RefSeq" id="WP_013486838.1">
    <property type="nucleotide sequence ID" value="NC_014829.1"/>
</dbReference>
<organism evidence="1 2">
    <name type="scientific">Evansella cellulosilytica (strain ATCC 21833 / DSM 2522 / FERM P-1141 / JCM 9156 / N-4)</name>
    <name type="common">Bacillus cellulosilyticus</name>
    <dbReference type="NCBI Taxonomy" id="649639"/>
    <lineage>
        <taxon>Bacteria</taxon>
        <taxon>Bacillati</taxon>
        <taxon>Bacillota</taxon>
        <taxon>Bacilli</taxon>
        <taxon>Bacillales</taxon>
        <taxon>Bacillaceae</taxon>
        <taxon>Evansella</taxon>
    </lineage>
</organism>
<name>E6TU37_EVAC2</name>
<dbReference type="EMBL" id="CP002394">
    <property type="protein sequence ID" value="ADU28497.1"/>
    <property type="molecule type" value="Genomic_DNA"/>
</dbReference>
<dbReference type="KEGG" id="bco:Bcell_0209"/>
<dbReference type="HOGENOM" id="CLU_1493336_0_0_9"/>
<evidence type="ECO:0000313" key="1">
    <source>
        <dbReference type="EMBL" id="ADU28497.1"/>
    </source>
</evidence>
<keyword evidence="2" id="KW-1185">Reference proteome</keyword>
<dbReference type="AlphaFoldDB" id="E6TU37"/>
<dbReference type="Proteomes" id="UP000001401">
    <property type="component" value="Chromosome"/>
</dbReference>
<sequence length="180" mass="21015">MQSTRVMAAELLREKIELAKTTLKFVEIVESGSGEGFEPEYNKSRHPFHNEDGTPLLGIRVYKEPITYEELNVGKGSIVALTEIYLTDRGDLVRFCTFEETFYSSKNEKPRIQMKSFISGDQLIADDELHFILFHTTWLISHHYVIQGNHEKAAIAIEENRRIYDIVYEWLERTVRDKKD</sequence>
<proteinExistence type="predicted"/>
<gene>
    <name evidence="1" type="ordered locus">Bcell_0209</name>
</gene>
<evidence type="ECO:0000313" key="2">
    <source>
        <dbReference type="Proteomes" id="UP000001401"/>
    </source>
</evidence>